<dbReference type="OrthoDB" id="2305668at2759"/>
<gene>
    <name evidence="2" type="ORF">ALEPTO_LOCUS5850</name>
</gene>
<dbReference type="Proteomes" id="UP000789508">
    <property type="component" value="Unassembled WGS sequence"/>
</dbReference>
<dbReference type="EMBL" id="CAJVPS010001790">
    <property type="protein sequence ID" value="CAG8550452.1"/>
    <property type="molecule type" value="Genomic_DNA"/>
</dbReference>
<keyword evidence="1" id="KW-0732">Signal</keyword>
<accession>A0A9N9FPA2</accession>
<dbReference type="AlphaFoldDB" id="A0A9N9FPA2"/>
<comment type="caution">
    <text evidence="2">The sequence shown here is derived from an EMBL/GenBank/DDBJ whole genome shotgun (WGS) entry which is preliminary data.</text>
</comment>
<feature type="signal peptide" evidence="1">
    <location>
        <begin position="1"/>
        <end position="29"/>
    </location>
</feature>
<feature type="chain" id="PRO_5040333195" evidence="1">
    <location>
        <begin position="30"/>
        <end position="164"/>
    </location>
</feature>
<reference evidence="2" key="1">
    <citation type="submission" date="2021-06" db="EMBL/GenBank/DDBJ databases">
        <authorList>
            <person name="Kallberg Y."/>
            <person name="Tangrot J."/>
            <person name="Rosling A."/>
        </authorList>
    </citation>
    <scope>NUCLEOTIDE SEQUENCE</scope>
    <source>
        <strain evidence="2">FL130A</strain>
    </source>
</reference>
<sequence>MAAISKKNLNVLFLVYICLVMMLVVSARALPLLTEKDSIEKRVDPNCSAFVTKTPNSKGGLKLFKKGDIITVTLLKGQSLVTKISDVELFNNKGLLSIVANGPWYFDKKGQVTIKFRLNPPTGNPSAKFGRGPTDDYKFMLRSWGSTDEGPSCTTFSDPFYIAN</sequence>
<keyword evidence="3" id="KW-1185">Reference proteome</keyword>
<evidence type="ECO:0000313" key="3">
    <source>
        <dbReference type="Proteomes" id="UP000789508"/>
    </source>
</evidence>
<organism evidence="2 3">
    <name type="scientific">Ambispora leptoticha</name>
    <dbReference type="NCBI Taxonomy" id="144679"/>
    <lineage>
        <taxon>Eukaryota</taxon>
        <taxon>Fungi</taxon>
        <taxon>Fungi incertae sedis</taxon>
        <taxon>Mucoromycota</taxon>
        <taxon>Glomeromycotina</taxon>
        <taxon>Glomeromycetes</taxon>
        <taxon>Archaeosporales</taxon>
        <taxon>Ambisporaceae</taxon>
        <taxon>Ambispora</taxon>
    </lineage>
</organism>
<name>A0A9N9FPA2_9GLOM</name>
<protein>
    <submittedName>
        <fullName evidence="2">14299_t:CDS:1</fullName>
    </submittedName>
</protein>
<evidence type="ECO:0000256" key="1">
    <source>
        <dbReference type="SAM" id="SignalP"/>
    </source>
</evidence>
<proteinExistence type="predicted"/>
<evidence type="ECO:0000313" key="2">
    <source>
        <dbReference type="EMBL" id="CAG8550452.1"/>
    </source>
</evidence>